<dbReference type="PROSITE" id="PS50206">
    <property type="entry name" value="RHODANESE_3"/>
    <property type="match status" value="1"/>
</dbReference>
<dbReference type="InterPro" id="IPR036873">
    <property type="entry name" value="Rhodanese-like_dom_sf"/>
</dbReference>
<dbReference type="Gene3D" id="3.40.250.10">
    <property type="entry name" value="Rhodanese-like domain"/>
    <property type="match status" value="1"/>
</dbReference>
<accession>A0A381ZF60</accession>
<gene>
    <name evidence="2" type="ORF">METZ01_LOCUS140812</name>
</gene>
<protein>
    <recommendedName>
        <fullName evidence="1">Rhodanese domain-containing protein</fullName>
    </recommendedName>
</protein>
<dbReference type="AlphaFoldDB" id="A0A381ZF60"/>
<dbReference type="InterPro" id="IPR001763">
    <property type="entry name" value="Rhodanese-like_dom"/>
</dbReference>
<sequence length="126" mass="14606">MIKQLASKEIKEYLKTKSDCVLLDIRTQKEWDQIGKPDGETIGLKTYLLPFQFGERRVFNENFVQEFKNLNISKNQEILIICRSGIRSQLAAELLTKENYTCLNISDGFEGNNKNIGWKKCELPCQ</sequence>
<proteinExistence type="predicted"/>
<dbReference type="SUPFAM" id="SSF52821">
    <property type="entry name" value="Rhodanese/Cell cycle control phosphatase"/>
    <property type="match status" value="1"/>
</dbReference>
<evidence type="ECO:0000259" key="1">
    <source>
        <dbReference type="PROSITE" id="PS50206"/>
    </source>
</evidence>
<dbReference type="SMART" id="SM00450">
    <property type="entry name" value="RHOD"/>
    <property type="match status" value="1"/>
</dbReference>
<reference evidence="2" key="1">
    <citation type="submission" date="2018-05" db="EMBL/GenBank/DDBJ databases">
        <authorList>
            <person name="Lanie J.A."/>
            <person name="Ng W.-L."/>
            <person name="Kazmierczak K.M."/>
            <person name="Andrzejewski T.M."/>
            <person name="Davidsen T.M."/>
            <person name="Wayne K.J."/>
            <person name="Tettelin H."/>
            <person name="Glass J.I."/>
            <person name="Rusch D."/>
            <person name="Podicherti R."/>
            <person name="Tsui H.-C.T."/>
            <person name="Winkler M.E."/>
        </authorList>
    </citation>
    <scope>NUCLEOTIDE SEQUENCE</scope>
</reference>
<dbReference type="EMBL" id="UINC01021106">
    <property type="protein sequence ID" value="SVA87958.1"/>
    <property type="molecule type" value="Genomic_DNA"/>
</dbReference>
<name>A0A381ZF60_9ZZZZ</name>
<feature type="domain" description="Rhodanese" evidence="1">
    <location>
        <begin position="16"/>
        <end position="114"/>
    </location>
</feature>
<evidence type="ECO:0000313" key="2">
    <source>
        <dbReference type="EMBL" id="SVA87958.1"/>
    </source>
</evidence>
<organism evidence="2">
    <name type="scientific">marine metagenome</name>
    <dbReference type="NCBI Taxonomy" id="408172"/>
    <lineage>
        <taxon>unclassified sequences</taxon>
        <taxon>metagenomes</taxon>
        <taxon>ecological metagenomes</taxon>
    </lineage>
</organism>
<dbReference type="Pfam" id="PF00581">
    <property type="entry name" value="Rhodanese"/>
    <property type="match status" value="1"/>
</dbReference>